<protein>
    <submittedName>
        <fullName evidence="1">Uncharacterized protein</fullName>
    </submittedName>
</protein>
<name>A0A0A9HQY1_ARUDO</name>
<proteinExistence type="predicted"/>
<dbReference type="AlphaFoldDB" id="A0A0A9HQY1"/>
<reference evidence="1" key="2">
    <citation type="journal article" date="2015" name="Data Brief">
        <title>Shoot transcriptome of the giant reed, Arundo donax.</title>
        <authorList>
            <person name="Barrero R.A."/>
            <person name="Guerrero F.D."/>
            <person name="Moolhuijzen P."/>
            <person name="Goolsby J.A."/>
            <person name="Tidwell J."/>
            <person name="Bellgard S.E."/>
            <person name="Bellgard M.I."/>
        </authorList>
    </citation>
    <scope>NUCLEOTIDE SEQUENCE</scope>
    <source>
        <tissue evidence="1">Shoot tissue taken approximately 20 cm above the soil surface</tissue>
    </source>
</reference>
<sequence>MFVLLVFMSSVFIGHLINDIKV</sequence>
<dbReference type="EMBL" id="GBRH01159657">
    <property type="protein sequence ID" value="JAE38239.1"/>
    <property type="molecule type" value="Transcribed_RNA"/>
</dbReference>
<accession>A0A0A9HQY1</accession>
<organism evidence="1">
    <name type="scientific">Arundo donax</name>
    <name type="common">Giant reed</name>
    <name type="synonym">Donax arundinaceus</name>
    <dbReference type="NCBI Taxonomy" id="35708"/>
    <lineage>
        <taxon>Eukaryota</taxon>
        <taxon>Viridiplantae</taxon>
        <taxon>Streptophyta</taxon>
        <taxon>Embryophyta</taxon>
        <taxon>Tracheophyta</taxon>
        <taxon>Spermatophyta</taxon>
        <taxon>Magnoliopsida</taxon>
        <taxon>Liliopsida</taxon>
        <taxon>Poales</taxon>
        <taxon>Poaceae</taxon>
        <taxon>PACMAD clade</taxon>
        <taxon>Arundinoideae</taxon>
        <taxon>Arundineae</taxon>
        <taxon>Arundo</taxon>
    </lineage>
</organism>
<reference evidence="1" key="1">
    <citation type="submission" date="2014-09" db="EMBL/GenBank/DDBJ databases">
        <authorList>
            <person name="Magalhaes I.L.F."/>
            <person name="Oliveira U."/>
            <person name="Santos F.R."/>
            <person name="Vidigal T.H.D.A."/>
            <person name="Brescovit A.D."/>
            <person name="Santos A.J."/>
        </authorList>
    </citation>
    <scope>NUCLEOTIDE SEQUENCE</scope>
    <source>
        <tissue evidence="1">Shoot tissue taken approximately 20 cm above the soil surface</tissue>
    </source>
</reference>
<evidence type="ECO:0000313" key="1">
    <source>
        <dbReference type="EMBL" id="JAE38239.1"/>
    </source>
</evidence>